<reference evidence="2" key="1">
    <citation type="submission" date="2019-04" db="EMBL/GenBank/DDBJ databases">
        <authorList>
            <person name="Brambilla D."/>
        </authorList>
    </citation>
    <scope>NUCLEOTIDE SEQUENCE</scope>
    <source>
        <strain evidence="2">BAL1</strain>
    </source>
</reference>
<name>A0A486XP85_9GAMM</name>
<dbReference type="InterPro" id="IPR010319">
    <property type="entry name" value="Transglutaminase-like_Cys_pept"/>
</dbReference>
<gene>
    <name evidence="2" type="ORF">BAL341_1686</name>
</gene>
<dbReference type="InterPro" id="IPR038765">
    <property type="entry name" value="Papain-like_cys_pep_sf"/>
</dbReference>
<dbReference type="AlphaFoldDB" id="A0A486XP85"/>
<feature type="signal peptide" evidence="1">
    <location>
        <begin position="1"/>
        <end position="22"/>
    </location>
</feature>
<dbReference type="Gene3D" id="3.10.620.30">
    <property type="match status" value="1"/>
</dbReference>
<feature type="chain" id="PRO_5019799852" evidence="1">
    <location>
        <begin position="23"/>
        <end position="232"/>
    </location>
</feature>
<sequence>MPGKKRNIVVVSCLTLSLLHFALGTVPPAGRINFEKFATYYESFSSANVELLVSWRSLIDNVSANSNSDHLMMLAQVNTFTHRHFIYAEDKLQFGKEDYWASPAELLASRLGDCEDWAIFHYISLRHMGIPEQQMRLVYVRAAIGGAFSSISQAHMVLAYYPEGSDEPLVVDSLISDILPASQRTDLTPVFSFNAEGLWVGTGGQKSRQSSSARLSHWREVIARMEAQGVSF</sequence>
<protein>
    <submittedName>
        <fullName evidence="2">T1SS associated transglutaminase-like cysteine proteinase LapP</fullName>
    </submittedName>
</protein>
<keyword evidence="1" id="KW-0732">Signal</keyword>
<dbReference type="EMBL" id="CAAJGR010000091">
    <property type="protein sequence ID" value="VHO04031.1"/>
    <property type="molecule type" value="Genomic_DNA"/>
</dbReference>
<dbReference type="SUPFAM" id="SSF54001">
    <property type="entry name" value="Cysteine proteinases"/>
    <property type="match status" value="1"/>
</dbReference>
<organism evidence="2">
    <name type="scientific">Rheinheimera sp. BAL341</name>
    <dbReference type="NCBI Taxonomy" id="1708203"/>
    <lineage>
        <taxon>Bacteria</taxon>
        <taxon>Pseudomonadati</taxon>
        <taxon>Pseudomonadota</taxon>
        <taxon>Gammaproteobacteria</taxon>
        <taxon>Chromatiales</taxon>
        <taxon>Chromatiaceae</taxon>
        <taxon>Rheinheimera</taxon>
    </lineage>
</organism>
<proteinExistence type="predicted"/>
<dbReference type="PANTHER" id="PTHR39327:SF1">
    <property type="entry name" value="BLR5470 PROTEIN"/>
    <property type="match status" value="1"/>
</dbReference>
<evidence type="ECO:0000256" key="1">
    <source>
        <dbReference type="SAM" id="SignalP"/>
    </source>
</evidence>
<dbReference type="Pfam" id="PF06035">
    <property type="entry name" value="Peptidase_C93"/>
    <property type="match status" value="1"/>
</dbReference>
<dbReference type="PANTHER" id="PTHR39327">
    <property type="match status" value="1"/>
</dbReference>
<evidence type="ECO:0000313" key="2">
    <source>
        <dbReference type="EMBL" id="VHO04031.1"/>
    </source>
</evidence>
<accession>A0A486XP85</accession>